<dbReference type="EC" id="2.7.13.3" evidence="2"/>
<feature type="domain" description="HPt" evidence="14">
    <location>
        <begin position="5"/>
        <end position="112"/>
    </location>
</feature>
<dbReference type="PANTHER" id="PTHR43395:SF1">
    <property type="entry name" value="CHEMOTAXIS PROTEIN CHEA"/>
    <property type="match status" value="1"/>
</dbReference>
<dbReference type="Proteomes" id="UP000646365">
    <property type="component" value="Unassembled WGS sequence"/>
</dbReference>
<dbReference type="InterPro" id="IPR036061">
    <property type="entry name" value="CheW-like_dom_sf"/>
</dbReference>
<dbReference type="PROSITE" id="PS50894">
    <property type="entry name" value="HPT"/>
    <property type="match status" value="1"/>
</dbReference>
<dbReference type="SUPFAM" id="SSF55874">
    <property type="entry name" value="ATPase domain of HSP90 chaperone/DNA topoisomerase II/histidine kinase"/>
    <property type="match status" value="1"/>
</dbReference>
<dbReference type="Gene3D" id="3.30.565.10">
    <property type="entry name" value="Histidine kinase-like ATPase, C-terminal domain"/>
    <property type="match status" value="1"/>
</dbReference>
<feature type="modified residue" description="4-aspartylphosphate" evidence="10">
    <location>
        <position position="668"/>
    </location>
</feature>
<dbReference type="CDD" id="cd00088">
    <property type="entry name" value="HPT"/>
    <property type="match status" value="1"/>
</dbReference>
<dbReference type="InterPro" id="IPR036890">
    <property type="entry name" value="HATPase_C_sf"/>
</dbReference>
<dbReference type="GO" id="GO:0005737">
    <property type="term" value="C:cytoplasm"/>
    <property type="evidence" value="ECO:0007669"/>
    <property type="project" value="InterPro"/>
</dbReference>
<evidence type="ECO:0000256" key="7">
    <source>
        <dbReference type="ARBA" id="ARBA00023012"/>
    </source>
</evidence>
<dbReference type="SMART" id="SM01231">
    <property type="entry name" value="H-kinase_dim"/>
    <property type="match status" value="1"/>
</dbReference>
<evidence type="ECO:0000256" key="3">
    <source>
        <dbReference type="ARBA" id="ARBA00021495"/>
    </source>
</evidence>
<keyword evidence="5" id="KW-0808">Transferase</keyword>
<feature type="domain" description="Histidine kinase" evidence="11">
    <location>
        <begin position="252"/>
        <end position="466"/>
    </location>
</feature>
<evidence type="ECO:0000259" key="13">
    <source>
        <dbReference type="PROSITE" id="PS50851"/>
    </source>
</evidence>
<dbReference type="FunFam" id="3.30.565.10:FF:000016">
    <property type="entry name" value="Chemotaxis protein CheA, putative"/>
    <property type="match status" value="1"/>
</dbReference>
<feature type="domain" description="Response regulatory" evidence="12">
    <location>
        <begin position="619"/>
        <end position="735"/>
    </location>
</feature>
<sequence length="736" mass="78631">MTRQDEQLLKKLLAMFEVEAEEHLSAIATGLLALEQNPADDRRQELIETTFREVHTLKGAARAVNLEVVVELCHALETVFAVLKRNRLTPPAELLDLLHRGFAQIRELLPGGAQEGSREAAATVIESLGQATNGLDGPAGIVVPTTTVTPLAPPPTLPPPAATPARPGAPRQTVRIATTKLDALLHQAEELVAAKLAAARQASELSALADELAHRRRVRDQARRFAGADGSTGLAAADDETYRWVADRLAGLASAARDDFRSLGKMIDNLLDGTKQVLMVPFSAVLEPLPSVVRDLSRAEGKEVELVVRGEELEIDRRIQEEIKDALLHLVRNAVDHGIEAPAERVRRNKPARGVITIAITQHDSGRAELAISDDGAGIDPAGLRRAARQAGLISAEQDAAMSDADALALVFRSGLSTSPIATDLSGRGLGLAIVQEKVERLGGSVRVEARPGGGTSFRLVLPVTLASFRGVLVEAAGAAFILPTRHVERVARVSVDEISTVEGRETIRLGGRTLGLVWLQDVMGIPGAIDGAADHRNVIVLSWGGQSVAFAVDRIHDEREVLMKGLGRQLRQVRHVTGGSVLPTGTIALILNVRDLMDGAALAPAPTRIVTGPPRRKSVLIAEDSITARTLFKHVLEAAGYRVKTSVDGRDAWASLTAEPFDLLVSDIEMPGINGLDLTAKVRSDRTLANLPVILVTSLGSAADRERGIDVGANAYIVKDSFDQSNLLQIASRLT</sequence>
<keyword evidence="4 10" id="KW-0597">Phosphoprotein</keyword>
<dbReference type="InterPro" id="IPR005467">
    <property type="entry name" value="His_kinase_dom"/>
</dbReference>
<evidence type="ECO:0000256" key="5">
    <source>
        <dbReference type="ARBA" id="ARBA00022679"/>
    </source>
</evidence>
<accession>A0A8J2YS50</accession>
<feature type="modified residue" description="Phosphohistidine" evidence="9">
    <location>
        <position position="55"/>
    </location>
</feature>
<dbReference type="RefSeq" id="WP_189044817.1">
    <property type="nucleotide sequence ID" value="NZ_BMJQ01000004.1"/>
</dbReference>
<dbReference type="SMART" id="SM00387">
    <property type="entry name" value="HATPase_c"/>
    <property type="match status" value="1"/>
</dbReference>
<dbReference type="Gene3D" id="3.40.50.2300">
    <property type="match status" value="1"/>
</dbReference>
<dbReference type="InterPro" id="IPR004358">
    <property type="entry name" value="Sig_transdc_His_kin-like_C"/>
</dbReference>
<reference evidence="15" key="2">
    <citation type="submission" date="2020-09" db="EMBL/GenBank/DDBJ databases">
        <authorList>
            <person name="Sun Q."/>
            <person name="Zhou Y."/>
        </authorList>
    </citation>
    <scope>NUCLEOTIDE SEQUENCE</scope>
    <source>
        <strain evidence="15">CGMCC 1.15725</strain>
    </source>
</reference>
<dbReference type="PROSITE" id="PS50851">
    <property type="entry name" value="CHEW"/>
    <property type="match status" value="1"/>
</dbReference>
<comment type="catalytic activity">
    <reaction evidence="1">
        <text>ATP + protein L-histidine = ADP + protein N-phospho-L-histidine.</text>
        <dbReference type="EC" id="2.7.13.3"/>
    </reaction>
</comment>
<dbReference type="Gene3D" id="2.30.30.40">
    <property type="entry name" value="SH3 Domains"/>
    <property type="match status" value="1"/>
</dbReference>
<evidence type="ECO:0000259" key="14">
    <source>
        <dbReference type="PROSITE" id="PS50894"/>
    </source>
</evidence>
<dbReference type="InterPro" id="IPR003594">
    <property type="entry name" value="HATPase_dom"/>
</dbReference>
<dbReference type="EMBL" id="BMJQ01000004">
    <property type="protein sequence ID" value="GGF12866.1"/>
    <property type="molecule type" value="Genomic_DNA"/>
</dbReference>
<evidence type="ECO:0000256" key="10">
    <source>
        <dbReference type="PROSITE-ProRule" id="PRU00169"/>
    </source>
</evidence>
<evidence type="ECO:0000259" key="11">
    <source>
        <dbReference type="PROSITE" id="PS50109"/>
    </source>
</evidence>
<dbReference type="SUPFAM" id="SSF47226">
    <property type="entry name" value="Histidine-containing phosphotransfer domain, HPT domain"/>
    <property type="match status" value="1"/>
</dbReference>
<dbReference type="SMART" id="SM00448">
    <property type="entry name" value="REC"/>
    <property type="match status" value="1"/>
</dbReference>
<evidence type="ECO:0000259" key="12">
    <source>
        <dbReference type="PROSITE" id="PS50110"/>
    </source>
</evidence>
<evidence type="ECO:0000313" key="15">
    <source>
        <dbReference type="EMBL" id="GGF12866.1"/>
    </source>
</evidence>
<dbReference type="Pfam" id="PF01584">
    <property type="entry name" value="CheW"/>
    <property type="match status" value="1"/>
</dbReference>
<dbReference type="AlphaFoldDB" id="A0A8J2YS50"/>
<dbReference type="InterPro" id="IPR011006">
    <property type="entry name" value="CheY-like_superfamily"/>
</dbReference>
<dbReference type="PANTHER" id="PTHR43395">
    <property type="entry name" value="SENSOR HISTIDINE KINASE CHEA"/>
    <property type="match status" value="1"/>
</dbReference>
<evidence type="ECO:0000313" key="16">
    <source>
        <dbReference type="Proteomes" id="UP000646365"/>
    </source>
</evidence>
<protein>
    <recommendedName>
        <fullName evidence="3">Chemotaxis protein CheA</fullName>
        <ecNumber evidence="2">2.7.13.3</ecNumber>
    </recommendedName>
</protein>
<dbReference type="InterPro" id="IPR051315">
    <property type="entry name" value="Bact_Chemotaxis_CheA"/>
</dbReference>
<dbReference type="InterPro" id="IPR036641">
    <property type="entry name" value="HPT_dom_sf"/>
</dbReference>
<name>A0A8J2YS50_9PROT</name>
<keyword evidence="6 15" id="KW-0418">Kinase</keyword>
<evidence type="ECO:0000256" key="8">
    <source>
        <dbReference type="ARBA" id="ARBA00035100"/>
    </source>
</evidence>
<dbReference type="PROSITE" id="PS50109">
    <property type="entry name" value="HIS_KIN"/>
    <property type="match status" value="1"/>
</dbReference>
<dbReference type="PROSITE" id="PS50110">
    <property type="entry name" value="RESPONSE_REGULATORY"/>
    <property type="match status" value="1"/>
</dbReference>
<comment type="caution">
    <text evidence="15">The sequence shown here is derived from an EMBL/GenBank/DDBJ whole genome shotgun (WGS) entry which is preliminary data.</text>
</comment>
<comment type="function">
    <text evidence="8">Involved in the transmission of sensory signals from the chemoreceptors to the flagellar motors. CheA is autophosphorylated; it can transfer its phosphate group to either CheB or CheY.</text>
</comment>
<keyword evidence="7" id="KW-0902">Two-component regulatory system</keyword>
<dbReference type="GO" id="GO:0000155">
    <property type="term" value="F:phosphorelay sensor kinase activity"/>
    <property type="evidence" value="ECO:0007669"/>
    <property type="project" value="InterPro"/>
</dbReference>
<dbReference type="Pfam" id="PF02518">
    <property type="entry name" value="HATPase_c"/>
    <property type="match status" value="1"/>
</dbReference>
<reference evidence="15" key="1">
    <citation type="journal article" date="2014" name="Int. J. Syst. Evol. Microbiol.">
        <title>Complete genome sequence of Corynebacterium casei LMG S-19264T (=DSM 44701T), isolated from a smear-ripened cheese.</title>
        <authorList>
            <consortium name="US DOE Joint Genome Institute (JGI-PGF)"/>
            <person name="Walter F."/>
            <person name="Albersmeier A."/>
            <person name="Kalinowski J."/>
            <person name="Ruckert C."/>
        </authorList>
    </citation>
    <scope>NUCLEOTIDE SEQUENCE</scope>
    <source>
        <strain evidence="15">CGMCC 1.15725</strain>
    </source>
</reference>
<dbReference type="SUPFAM" id="SSF50341">
    <property type="entry name" value="CheW-like"/>
    <property type="match status" value="1"/>
</dbReference>
<evidence type="ECO:0000256" key="1">
    <source>
        <dbReference type="ARBA" id="ARBA00000085"/>
    </source>
</evidence>
<dbReference type="InterPro" id="IPR004105">
    <property type="entry name" value="CheA-like_dim"/>
</dbReference>
<dbReference type="Pfam" id="PF01627">
    <property type="entry name" value="Hpt"/>
    <property type="match status" value="1"/>
</dbReference>
<dbReference type="SMART" id="SM00260">
    <property type="entry name" value="CheW"/>
    <property type="match status" value="1"/>
</dbReference>
<dbReference type="InterPro" id="IPR001789">
    <property type="entry name" value="Sig_transdc_resp-reg_receiver"/>
</dbReference>
<dbReference type="InterPro" id="IPR002545">
    <property type="entry name" value="CheW-lke_dom"/>
</dbReference>
<dbReference type="InterPro" id="IPR008207">
    <property type="entry name" value="Sig_transdc_His_kin_Hpt_dom"/>
</dbReference>
<dbReference type="Pfam" id="PF00072">
    <property type="entry name" value="Response_reg"/>
    <property type="match status" value="1"/>
</dbReference>
<keyword evidence="16" id="KW-1185">Reference proteome</keyword>
<dbReference type="GO" id="GO:0006935">
    <property type="term" value="P:chemotaxis"/>
    <property type="evidence" value="ECO:0007669"/>
    <property type="project" value="InterPro"/>
</dbReference>
<organism evidence="15 16">
    <name type="scientific">Aliidongia dinghuensis</name>
    <dbReference type="NCBI Taxonomy" id="1867774"/>
    <lineage>
        <taxon>Bacteria</taxon>
        <taxon>Pseudomonadati</taxon>
        <taxon>Pseudomonadota</taxon>
        <taxon>Alphaproteobacteria</taxon>
        <taxon>Rhodospirillales</taxon>
        <taxon>Dongiaceae</taxon>
        <taxon>Aliidongia</taxon>
    </lineage>
</organism>
<dbReference type="Gene3D" id="1.20.120.160">
    <property type="entry name" value="HPT domain"/>
    <property type="match status" value="1"/>
</dbReference>
<dbReference type="SUPFAM" id="SSF52172">
    <property type="entry name" value="CheY-like"/>
    <property type="match status" value="1"/>
</dbReference>
<evidence type="ECO:0000256" key="6">
    <source>
        <dbReference type="ARBA" id="ARBA00022777"/>
    </source>
</evidence>
<gene>
    <name evidence="15" type="primary">cheA1</name>
    <name evidence="15" type="ORF">GCM10011611_18180</name>
</gene>
<evidence type="ECO:0000256" key="2">
    <source>
        <dbReference type="ARBA" id="ARBA00012438"/>
    </source>
</evidence>
<proteinExistence type="predicted"/>
<feature type="domain" description="CheW-like" evidence="13">
    <location>
        <begin position="468"/>
        <end position="603"/>
    </location>
</feature>
<dbReference type="PRINTS" id="PR00344">
    <property type="entry name" value="BCTRLSENSOR"/>
</dbReference>
<evidence type="ECO:0000256" key="9">
    <source>
        <dbReference type="PROSITE-ProRule" id="PRU00110"/>
    </source>
</evidence>
<evidence type="ECO:0000256" key="4">
    <source>
        <dbReference type="ARBA" id="ARBA00022553"/>
    </source>
</evidence>
<dbReference type="SMART" id="SM00073">
    <property type="entry name" value="HPT"/>
    <property type="match status" value="1"/>
</dbReference>